<dbReference type="AlphaFoldDB" id="A0A8C0XSL3"/>
<accession>A0A8C0XSL3</accession>
<proteinExistence type="predicted"/>
<evidence type="ECO:0000313" key="2">
    <source>
        <dbReference type="Ensembl" id="ENSCCNP00000030580.1"/>
    </source>
</evidence>
<organism evidence="2">
    <name type="scientific">Castor canadensis</name>
    <name type="common">American beaver</name>
    <dbReference type="NCBI Taxonomy" id="51338"/>
    <lineage>
        <taxon>Eukaryota</taxon>
        <taxon>Metazoa</taxon>
        <taxon>Chordata</taxon>
        <taxon>Craniata</taxon>
        <taxon>Vertebrata</taxon>
        <taxon>Euteleostomi</taxon>
        <taxon>Mammalia</taxon>
        <taxon>Eutheria</taxon>
        <taxon>Euarchontoglires</taxon>
        <taxon>Glires</taxon>
        <taxon>Rodentia</taxon>
        <taxon>Castorimorpha</taxon>
        <taxon>Castoridae</taxon>
        <taxon>Castor</taxon>
    </lineage>
</organism>
<feature type="region of interest" description="Disordered" evidence="1">
    <location>
        <begin position="1"/>
        <end position="80"/>
    </location>
</feature>
<sequence>MSKVNTLEDWARSPGRAVPRDSWESAPWVAGSPGRTDASSRGWLSASRGPREPPSAPSRGVPSGASPGPPTGRSLVGGSDAPLEFRNISGWWQASGKASSPGPRAGVSALSRPEQFPGEECSCLAAVVASGKVSPSACRGANWGESLSWHCCSAAALLMEQGDSSASPEVGGCLRVGVPGEGLMAGKKHTFFGLMEISIS</sequence>
<name>A0A8C0XSL3_CASCN</name>
<evidence type="ECO:0000256" key="1">
    <source>
        <dbReference type="SAM" id="MobiDB-lite"/>
    </source>
</evidence>
<dbReference type="Ensembl" id="ENSCCNT00000038516.1">
    <property type="protein sequence ID" value="ENSCCNP00000030580.1"/>
    <property type="gene ID" value="ENSCCNG00000029248.1"/>
</dbReference>
<reference evidence="2" key="1">
    <citation type="submission" date="2023-09" db="UniProtKB">
        <authorList>
            <consortium name="Ensembl"/>
        </authorList>
    </citation>
    <scope>IDENTIFICATION</scope>
</reference>
<protein>
    <submittedName>
        <fullName evidence="2">Uncharacterized protein</fullName>
    </submittedName>
</protein>